<protein>
    <recommendedName>
        <fullName evidence="4">Retrotransposon gag domain-containing protein</fullName>
    </recommendedName>
</protein>
<feature type="compositionally biased region" description="Basic and acidic residues" evidence="1">
    <location>
        <begin position="463"/>
        <end position="472"/>
    </location>
</feature>
<feature type="non-terminal residue" evidence="2">
    <location>
        <position position="1"/>
    </location>
</feature>
<feature type="compositionally biased region" description="Basic and acidic residues" evidence="1">
    <location>
        <begin position="351"/>
        <end position="361"/>
    </location>
</feature>
<proteinExistence type="predicted"/>
<feature type="region of interest" description="Disordered" evidence="1">
    <location>
        <begin position="351"/>
        <end position="514"/>
    </location>
</feature>
<evidence type="ECO:0000313" key="2">
    <source>
        <dbReference type="EMBL" id="JAS66954.1"/>
    </source>
</evidence>
<feature type="compositionally biased region" description="Polar residues" evidence="1">
    <location>
        <begin position="394"/>
        <end position="407"/>
    </location>
</feature>
<name>A0A1B6GWY2_9HEMI</name>
<sequence>TEVQSVKTEVHSLESKLSTEVQSVKTEVHSLEINLSQKMQEQIITLESKIDTKIEALEERTKNQHTNLKQEITSQINTKFEEQNLKITIIEEQIPHIHTQTENQLKKHRQKLEEHIDKQVQNISNEVDTQIQAHEELIQANTQTLSKQNVTLGLLTQEIKQIKENPVTTNLNQIPEIIINYMGDHSDSINKLPHFHQKTKNPPEFLEQFEKYYHKYSNRNTRDKLTYLELIEQCFEGTTATWFQIIKLEINTADEFKVKFLKQFWSPDIQRQIKRRIEIEKYRSEGKLTMAEYFIDRTHTLKSMIPPLNDLDIIEILSNNFNEQIRAAVSVQNIQTFERFIELLNREDMHHKTERVRRNSNEYKPNPNSPTRNQNYNRNYRNDGYDRYNKFAPTKQTPYQNTQNYSRPNHKQNYSPNYPNQQNRPNNNYNSRQQEYQPNRRQEHQVNQVQVEQPSRTYNSNRHPTDDQREWTRQLANQNNNITYRNRNERSRSPNHHSRSPTRASNNRDTSSEN</sequence>
<dbReference type="EMBL" id="GECZ01000818">
    <property type="protein sequence ID" value="JAS68951.1"/>
    <property type="molecule type" value="Transcribed_RNA"/>
</dbReference>
<accession>A0A1B6GWY2</accession>
<evidence type="ECO:0000313" key="3">
    <source>
        <dbReference type="EMBL" id="JAS68951.1"/>
    </source>
</evidence>
<organism evidence="2">
    <name type="scientific">Cuerna arida</name>
    <dbReference type="NCBI Taxonomy" id="1464854"/>
    <lineage>
        <taxon>Eukaryota</taxon>
        <taxon>Metazoa</taxon>
        <taxon>Ecdysozoa</taxon>
        <taxon>Arthropoda</taxon>
        <taxon>Hexapoda</taxon>
        <taxon>Insecta</taxon>
        <taxon>Pterygota</taxon>
        <taxon>Neoptera</taxon>
        <taxon>Paraneoptera</taxon>
        <taxon>Hemiptera</taxon>
        <taxon>Auchenorrhyncha</taxon>
        <taxon>Membracoidea</taxon>
        <taxon>Cicadellidae</taxon>
        <taxon>Cicadellinae</taxon>
        <taxon>Proconiini</taxon>
        <taxon>Cuerna</taxon>
    </lineage>
</organism>
<feature type="compositionally biased region" description="Polar residues" evidence="1">
    <location>
        <begin position="504"/>
        <end position="514"/>
    </location>
</feature>
<dbReference type="EMBL" id="GECZ01002815">
    <property type="protein sequence ID" value="JAS66954.1"/>
    <property type="molecule type" value="Transcribed_RNA"/>
</dbReference>
<evidence type="ECO:0000256" key="1">
    <source>
        <dbReference type="SAM" id="MobiDB-lite"/>
    </source>
</evidence>
<reference evidence="2" key="1">
    <citation type="submission" date="2015-11" db="EMBL/GenBank/DDBJ databases">
        <title>De novo transcriptome assembly of four potential Pierce s Disease insect vectors from Arizona vineyards.</title>
        <authorList>
            <person name="Tassone E.E."/>
        </authorList>
    </citation>
    <scope>NUCLEOTIDE SEQUENCE</scope>
</reference>
<evidence type="ECO:0008006" key="4">
    <source>
        <dbReference type="Google" id="ProtNLM"/>
    </source>
</evidence>
<feature type="compositionally biased region" description="Basic and acidic residues" evidence="1">
    <location>
        <begin position="380"/>
        <end position="389"/>
    </location>
</feature>
<dbReference type="AlphaFoldDB" id="A0A1B6GWY2"/>
<feature type="compositionally biased region" description="Low complexity" evidence="1">
    <location>
        <begin position="412"/>
        <end position="434"/>
    </location>
</feature>
<gene>
    <name evidence="3" type="ORF">g.41744</name>
    <name evidence="2" type="ORF">g.41746</name>
</gene>